<name>A0ABS4JQT0_9FIRM</name>
<dbReference type="PANTHER" id="PTHR28055">
    <property type="entry name" value="ALTERED INHERITANCE OF MITOCHONDRIA PROTEIN 41, MITOCHONDRIAL"/>
    <property type="match status" value="1"/>
</dbReference>
<proteinExistence type="predicted"/>
<evidence type="ECO:0000313" key="1">
    <source>
        <dbReference type="EMBL" id="MBP2017346.1"/>
    </source>
</evidence>
<organism evidence="1 2">
    <name type="scientific">Symbiobacterium terraclitae</name>
    <dbReference type="NCBI Taxonomy" id="557451"/>
    <lineage>
        <taxon>Bacteria</taxon>
        <taxon>Bacillati</taxon>
        <taxon>Bacillota</taxon>
        <taxon>Clostridia</taxon>
        <taxon>Eubacteriales</taxon>
        <taxon>Symbiobacteriaceae</taxon>
        <taxon>Symbiobacterium</taxon>
    </lineage>
</organism>
<dbReference type="InterPro" id="IPR023168">
    <property type="entry name" value="GatB_Yqey_C_2"/>
</dbReference>
<dbReference type="InterPro" id="IPR019004">
    <property type="entry name" value="YqeY/Aim41"/>
</dbReference>
<dbReference type="Pfam" id="PF09424">
    <property type="entry name" value="YqeY"/>
    <property type="match status" value="1"/>
</dbReference>
<accession>A0ABS4JQT0</accession>
<dbReference type="Proteomes" id="UP001519289">
    <property type="component" value="Unassembled WGS sequence"/>
</dbReference>
<protein>
    <submittedName>
        <fullName evidence="1">Uncharacterized protein YqeY</fullName>
    </submittedName>
</protein>
<gene>
    <name evidence="1" type="ORF">J2Z79_000729</name>
</gene>
<dbReference type="InterPro" id="IPR003789">
    <property type="entry name" value="Asn/Gln_tRNA_amidoTrase-B-like"/>
</dbReference>
<dbReference type="EMBL" id="JAGGLG010000004">
    <property type="protein sequence ID" value="MBP2017346.1"/>
    <property type="molecule type" value="Genomic_DNA"/>
</dbReference>
<dbReference type="InterPro" id="IPR042184">
    <property type="entry name" value="YqeY/Aim41_N"/>
</dbReference>
<dbReference type="PANTHER" id="PTHR28055:SF1">
    <property type="entry name" value="ALTERED INHERITANCE OF MITOCHONDRIA PROTEIN 41, MITOCHONDRIAL"/>
    <property type="match status" value="1"/>
</dbReference>
<keyword evidence="2" id="KW-1185">Reference proteome</keyword>
<dbReference type="RefSeq" id="WP_209465493.1">
    <property type="nucleotide sequence ID" value="NZ_JAGGLG010000004.1"/>
</dbReference>
<dbReference type="SUPFAM" id="SSF89095">
    <property type="entry name" value="GatB/YqeY motif"/>
    <property type="match status" value="1"/>
</dbReference>
<dbReference type="Gene3D" id="1.10.10.410">
    <property type="match status" value="1"/>
</dbReference>
<comment type="caution">
    <text evidence="1">The sequence shown here is derived from an EMBL/GenBank/DDBJ whole genome shotgun (WGS) entry which is preliminary data.</text>
</comment>
<reference evidence="1 2" key="1">
    <citation type="submission" date="2021-03" db="EMBL/GenBank/DDBJ databases">
        <title>Genomic Encyclopedia of Type Strains, Phase IV (KMG-IV): sequencing the most valuable type-strain genomes for metagenomic binning, comparative biology and taxonomic classification.</title>
        <authorList>
            <person name="Goeker M."/>
        </authorList>
    </citation>
    <scope>NUCLEOTIDE SEQUENCE [LARGE SCALE GENOMIC DNA]</scope>
    <source>
        <strain evidence="1 2">DSM 27138</strain>
    </source>
</reference>
<sequence>MDLNERLTQDMKAALKAGPSGKVRLETIRFLRAAVKNAEIEKQAPLSDDEILGIITKQVKQLRDSIADFQRSNRQDLIERAQAEIDVLSGYLPEQLSADEVRDLARQVIAQVGAQGPKDMGKVMGPLMAQTKGRADGKLVQQIVKELLG</sequence>
<evidence type="ECO:0000313" key="2">
    <source>
        <dbReference type="Proteomes" id="UP001519289"/>
    </source>
</evidence>
<dbReference type="Gene3D" id="1.10.1510.10">
    <property type="entry name" value="Uncharacterised protein YqeY/AIM41 PF09424, N-terminal domain"/>
    <property type="match status" value="1"/>
</dbReference>